<dbReference type="HAMAP" id="MF_00636">
    <property type="entry name" value="RapZ_like"/>
    <property type="match status" value="1"/>
</dbReference>
<keyword evidence="8" id="KW-1185">Reference proteome</keyword>
<dbReference type="GO" id="GO:0005525">
    <property type="term" value="F:GTP binding"/>
    <property type="evidence" value="ECO:0007669"/>
    <property type="project" value="UniProtKB-UniRule"/>
</dbReference>
<dbReference type="AlphaFoldDB" id="A0A1R3VUN9"/>
<keyword evidence="3 4" id="KW-0342">GTP-binding</keyword>
<dbReference type="PIRSF" id="PIRSF005052">
    <property type="entry name" value="P-loopkin"/>
    <property type="match status" value="1"/>
</dbReference>
<keyword evidence="2 4" id="KW-0067">ATP-binding</keyword>
<dbReference type="Proteomes" id="UP000223759">
    <property type="component" value="Unassembled WGS sequence"/>
</dbReference>
<dbReference type="Pfam" id="PF03668">
    <property type="entry name" value="RapZ-like_N"/>
    <property type="match status" value="1"/>
</dbReference>
<reference evidence="7 8" key="1">
    <citation type="submission" date="2017-01" db="EMBL/GenBank/DDBJ databases">
        <authorList>
            <person name="Mah S.A."/>
            <person name="Swanson W.J."/>
            <person name="Moy G.W."/>
            <person name="Vacquier V.D."/>
        </authorList>
    </citation>
    <scope>NUCLEOTIDE SEQUENCE [LARGE SCALE GENOMIC DNA]</scope>
    <source>
        <strain evidence="7 8">M9</strain>
    </source>
</reference>
<dbReference type="RefSeq" id="WP_076755007.1">
    <property type="nucleotide sequence ID" value="NZ_CP023018.1"/>
</dbReference>
<proteinExistence type="inferred from homology"/>
<dbReference type="EMBL" id="FTPK01000001">
    <property type="protein sequence ID" value="SIT66982.1"/>
    <property type="molecule type" value="Genomic_DNA"/>
</dbReference>
<feature type="binding site" evidence="4">
    <location>
        <begin position="8"/>
        <end position="15"/>
    </location>
    <ligand>
        <name>ATP</name>
        <dbReference type="ChEBI" id="CHEBI:30616"/>
    </ligand>
</feature>
<protein>
    <submittedName>
        <fullName evidence="7">UPF0042 nucleotide-binding protein</fullName>
    </submittedName>
</protein>
<evidence type="ECO:0000256" key="3">
    <source>
        <dbReference type="ARBA" id="ARBA00023134"/>
    </source>
</evidence>
<sequence length="288" mass="32927">MRLFIISGLSGSGKTIALHALEDAGFYCMDNLHLGLVSGVERELLNTEPHLYEDAAIGIDVRSGLEKLSKLDRIIAEMRGMGVDLHLIFLKADNETLLRRFSETRRKHPLSRDDTPLLDAIEREQQLLSHVADMADLVIDTTPLNVHQLTQLIRERTGMGKDKSKGLSLLIQSFGFKMGAPLDSDFVFDVRCLPNPHWEPPLRKLTGHDHEVIEFLRRHESVEQMHQSLKDFLSQWIPVFEKENRRYVTVSVGCTGGQHRSVYLVERLADHFRKLRGHVVTTRHRELS</sequence>
<evidence type="ECO:0000256" key="1">
    <source>
        <dbReference type="ARBA" id="ARBA00022741"/>
    </source>
</evidence>
<evidence type="ECO:0000256" key="2">
    <source>
        <dbReference type="ARBA" id="ARBA00022840"/>
    </source>
</evidence>
<dbReference type="OrthoDB" id="9784461at2"/>
<dbReference type="SUPFAM" id="SSF52540">
    <property type="entry name" value="P-loop containing nucleoside triphosphate hydrolases"/>
    <property type="match status" value="1"/>
</dbReference>
<dbReference type="PANTHER" id="PTHR30448:SF0">
    <property type="entry name" value="RNASE ADAPTER PROTEIN RAPZ"/>
    <property type="match status" value="1"/>
</dbReference>
<dbReference type="STRING" id="233100.SAMN05216526_0736"/>
<dbReference type="InterPro" id="IPR027417">
    <property type="entry name" value="P-loop_NTPase"/>
</dbReference>
<evidence type="ECO:0000259" key="5">
    <source>
        <dbReference type="Pfam" id="PF03668"/>
    </source>
</evidence>
<accession>A0A1R3VUN9</accession>
<dbReference type="PANTHER" id="PTHR30448">
    <property type="entry name" value="RNASE ADAPTER PROTEIN RAPZ"/>
    <property type="match status" value="1"/>
</dbReference>
<name>A0A1R3VUN9_9GAMM</name>
<evidence type="ECO:0000256" key="4">
    <source>
        <dbReference type="HAMAP-Rule" id="MF_00636"/>
    </source>
</evidence>
<evidence type="ECO:0000259" key="6">
    <source>
        <dbReference type="Pfam" id="PF22740"/>
    </source>
</evidence>
<dbReference type="InterPro" id="IPR053930">
    <property type="entry name" value="RapZ-like_N"/>
</dbReference>
<feature type="binding site" evidence="4">
    <location>
        <begin position="60"/>
        <end position="63"/>
    </location>
    <ligand>
        <name>GTP</name>
        <dbReference type="ChEBI" id="CHEBI:37565"/>
    </ligand>
</feature>
<gene>
    <name evidence="7" type="ORF">SAMN05216526_0736</name>
</gene>
<evidence type="ECO:0000313" key="8">
    <source>
        <dbReference type="Proteomes" id="UP000223759"/>
    </source>
</evidence>
<organism evidence="7 8">
    <name type="scientific">Ectothiorhodosinus mongolicus</name>
    <dbReference type="NCBI Taxonomy" id="233100"/>
    <lineage>
        <taxon>Bacteria</taxon>
        <taxon>Pseudomonadati</taxon>
        <taxon>Pseudomonadota</taxon>
        <taxon>Gammaproteobacteria</taxon>
        <taxon>Chromatiales</taxon>
        <taxon>Ectothiorhodospiraceae</taxon>
        <taxon>Ectothiorhodosinus</taxon>
    </lineage>
</organism>
<dbReference type="Gene3D" id="3.40.50.300">
    <property type="entry name" value="P-loop containing nucleotide triphosphate hydrolases"/>
    <property type="match status" value="1"/>
</dbReference>
<dbReference type="NCBIfam" id="NF003828">
    <property type="entry name" value="PRK05416.1"/>
    <property type="match status" value="1"/>
</dbReference>
<keyword evidence="1 4" id="KW-0547">Nucleotide-binding</keyword>
<feature type="domain" description="RapZ C-terminal" evidence="6">
    <location>
        <begin position="168"/>
        <end position="287"/>
    </location>
</feature>
<dbReference type="GO" id="GO:0005524">
    <property type="term" value="F:ATP binding"/>
    <property type="evidence" value="ECO:0007669"/>
    <property type="project" value="UniProtKB-UniRule"/>
</dbReference>
<feature type="domain" description="RapZ-like N-terminal" evidence="5">
    <location>
        <begin position="1"/>
        <end position="156"/>
    </location>
</feature>
<evidence type="ECO:0000313" key="7">
    <source>
        <dbReference type="EMBL" id="SIT66982.1"/>
    </source>
</evidence>
<dbReference type="Pfam" id="PF22740">
    <property type="entry name" value="PapZ_C"/>
    <property type="match status" value="1"/>
</dbReference>
<dbReference type="InterPro" id="IPR053931">
    <property type="entry name" value="RapZ_C"/>
</dbReference>
<dbReference type="InterPro" id="IPR005337">
    <property type="entry name" value="RapZ-like"/>
</dbReference>